<evidence type="ECO:0000313" key="7">
    <source>
        <dbReference type="EMBL" id="ANY74979.1"/>
    </source>
</evidence>
<proteinExistence type="predicted"/>
<protein>
    <recommendedName>
        <fullName evidence="8">DNA-binding response regulator</fullName>
    </recommendedName>
</protein>
<dbReference type="AlphaFoldDB" id="A0A1B2E4T8"/>
<feature type="domain" description="HTH araC/xylS-type" evidence="5">
    <location>
        <begin position="418"/>
        <end position="516"/>
    </location>
</feature>
<dbReference type="PRINTS" id="PR00032">
    <property type="entry name" value="HTHARAC"/>
</dbReference>
<dbReference type="EMBL" id="CP016809">
    <property type="protein sequence ID" value="ANY74979.1"/>
    <property type="molecule type" value="Genomic_DNA"/>
</dbReference>
<dbReference type="PROSITE" id="PS50110">
    <property type="entry name" value="RESPONSE_REGULATORY"/>
    <property type="match status" value="1"/>
</dbReference>
<dbReference type="GO" id="GO:0000160">
    <property type="term" value="P:phosphorelay signal transduction system"/>
    <property type="evidence" value="ECO:0007669"/>
    <property type="project" value="InterPro"/>
</dbReference>
<feature type="modified residue" description="4-aspartylphosphate" evidence="4">
    <location>
        <position position="61"/>
    </location>
</feature>
<dbReference type="KEGG" id="pib:BBD41_21770"/>
<name>A0A1B2E4T8_9BACL</name>
<dbReference type="RefSeq" id="WP_099478728.1">
    <property type="nucleotide sequence ID" value="NZ_CP016809.1"/>
</dbReference>
<evidence type="ECO:0000256" key="2">
    <source>
        <dbReference type="ARBA" id="ARBA00023125"/>
    </source>
</evidence>
<dbReference type="SUPFAM" id="SSF52172">
    <property type="entry name" value="CheY-like"/>
    <property type="match status" value="1"/>
</dbReference>
<dbReference type="PANTHER" id="PTHR43280">
    <property type="entry name" value="ARAC-FAMILY TRANSCRIPTIONAL REGULATOR"/>
    <property type="match status" value="1"/>
</dbReference>
<gene>
    <name evidence="7" type="ORF">BBD41_21770</name>
</gene>
<dbReference type="GO" id="GO:0003700">
    <property type="term" value="F:DNA-binding transcription factor activity"/>
    <property type="evidence" value="ECO:0007669"/>
    <property type="project" value="InterPro"/>
</dbReference>
<sequence>MDNPIATYRVMIVDDEAILRTGILHLCNWSEYGIEIVAQAANGQEALQLIEAAAPHVVITDIVMPVMDGVELTKTMRARYPDIKIVVLSSYSEYNYVREVFKYGVTDYLLKPRVSAAELVSLIQSLCSSMNLNSPGSQPAKKDPALMLGRWLDHETDEEVRDDITLELLDIFKRKHFIIAKASTALLLSRTKWTQSQIEDQIIGVASEQLAGLPHCCVFLKNEALLLVNYDSSQTVEVTAALRRFAERVKDSLTYICYVLSHPFDHFRSLKGEHERLSAHLGRLLYFSGQAMVAEDGITISGEKTSFDERQYISTLRMFSTDESIAMIRALFSETKAHLSYDEYSLKRLFQNLVYSTLFTLEQLKQPIAELGSSKLKLFKMIDLAFDIEELEHIMVQFLEKVKRVVQGNDYRQSIILHQIYEYVNEHYANEISLSEMANALHLNYTYLSSYFKQRTQENLTSYINRVRTDKAKELLLDPSLSVSEISRLTGFSDHNYFSKVFKKMTGMTPVEYRHQISH</sequence>
<accession>A0A1B2E4T8</accession>
<dbReference type="PROSITE" id="PS01124">
    <property type="entry name" value="HTH_ARAC_FAMILY_2"/>
    <property type="match status" value="1"/>
</dbReference>
<keyword evidence="4" id="KW-0597">Phosphoprotein</keyword>
<evidence type="ECO:0000256" key="3">
    <source>
        <dbReference type="ARBA" id="ARBA00023163"/>
    </source>
</evidence>
<dbReference type="InterPro" id="IPR011006">
    <property type="entry name" value="CheY-like_superfamily"/>
</dbReference>
<keyword evidence="3" id="KW-0804">Transcription</keyword>
<reference evidence="7" key="1">
    <citation type="submission" date="2016-08" db="EMBL/GenBank/DDBJ databases">
        <title>Complete Genome Seqeunce of Paenibacillus sp. nov. IHBB 9852 from high altitute lake of Indian trans-Himalayas.</title>
        <authorList>
            <person name="Kiran S."/>
            <person name="Swarnkar M.K."/>
            <person name="Rana A."/>
            <person name="Tewari R."/>
            <person name="Gulati A."/>
        </authorList>
    </citation>
    <scope>NUCLEOTIDE SEQUENCE [LARGE SCALE GENOMIC DNA]</scope>
    <source>
        <strain evidence="7">IHBB 9852</strain>
    </source>
</reference>
<dbReference type="Gene3D" id="1.10.10.60">
    <property type="entry name" value="Homeodomain-like"/>
    <property type="match status" value="2"/>
</dbReference>
<evidence type="ECO:0000259" key="6">
    <source>
        <dbReference type="PROSITE" id="PS50110"/>
    </source>
</evidence>
<dbReference type="CDD" id="cd17536">
    <property type="entry name" value="REC_YesN-like"/>
    <property type="match status" value="1"/>
</dbReference>
<evidence type="ECO:0000259" key="5">
    <source>
        <dbReference type="PROSITE" id="PS01124"/>
    </source>
</evidence>
<feature type="domain" description="Response regulatory" evidence="6">
    <location>
        <begin position="9"/>
        <end position="126"/>
    </location>
</feature>
<dbReference type="SMART" id="SM00448">
    <property type="entry name" value="REC"/>
    <property type="match status" value="1"/>
</dbReference>
<dbReference type="InterPro" id="IPR018060">
    <property type="entry name" value="HTH_AraC"/>
</dbReference>
<organism evidence="7">
    <name type="scientific">Paenibacillus ihbetae</name>
    <dbReference type="NCBI Taxonomy" id="1870820"/>
    <lineage>
        <taxon>Bacteria</taxon>
        <taxon>Bacillati</taxon>
        <taxon>Bacillota</taxon>
        <taxon>Bacilli</taxon>
        <taxon>Bacillales</taxon>
        <taxon>Paenibacillaceae</taxon>
        <taxon>Paenibacillus</taxon>
    </lineage>
</organism>
<dbReference type="InterPro" id="IPR020449">
    <property type="entry name" value="Tscrpt_reg_AraC-type_HTH"/>
</dbReference>
<evidence type="ECO:0000256" key="1">
    <source>
        <dbReference type="ARBA" id="ARBA00023015"/>
    </source>
</evidence>
<dbReference type="InterPro" id="IPR001789">
    <property type="entry name" value="Sig_transdc_resp-reg_receiver"/>
</dbReference>
<dbReference type="GO" id="GO:0043565">
    <property type="term" value="F:sequence-specific DNA binding"/>
    <property type="evidence" value="ECO:0007669"/>
    <property type="project" value="InterPro"/>
</dbReference>
<evidence type="ECO:0008006" key="8">
    <source>
        <dbReference type="Google" id="ProtNLM"/>
    </source>
</evidence>
<dbReference type="SUPFAM" id="SSF46689">
    <property type="entry name" value="Homeodomain-like"/>
    <property type="match status" value="2"/>
</dbReference>
<dbReference type="Gene3D" id="3.40.50.2300">
    <property type="match status" value="1"/>
</dbReference>
<dbReference type="PANTHER" id="PTHR43280:SF28">
    <property type="entry name" value="HTH-TYPE TRANSCRIPTIONAL ACTIVATOR RHAS"/>
    <property type="match status" value="1"/>
</dbReference>
<dbReference type="Pfam" id="PF12833">
    <property type="entry name" value="HTH_18"/>
    <property type="match status" value="1"/>
</dbReference>
<evidence type="ECO:0000256" key="4">
    <source>
        <dbReference type="PROSITE-ProRule" id="PRU00169"/>
    </source>
</evidence>
<keyword evidence="1" id="KW-0805">Transcription regulation</keyword>
<dbReference type="InterPro" id="IPR009057">
    <property type="entry name" value="Homeodomain-like_sf"/>
</dbReference>
<keyword evidence="2" id="KW-0238">DNA-binding</keyword>
<dbReference type="SMART" id="SM00342">
    <property type="entry name" value="HTH_ARAC"/>
    <property type="match status" value="1"/>
</dbReference>
<dbReference type="Pfam" id="PF00072">
    <property type="entry name" value="Response_reg"/>
    <property type="match status" value="1"/>
</dbReference>